<gene>
    <name evidence="2" type="ORF">MAE01_30510</name>
</gene>
<protein>
    <submittedName>
        <fullName evidence="2">Uncharacterized protein</fullName>
    </submittedName>
</protein>
<keyword evidence="1" id="KW-0812">Transmembrane</keyword>
<organism evidence="2 3">
    <name type="scientific">Microbacterium aerolatum</name>
    <dbReference type="NCBI Taxonomy" id="153731"/>
    <lineage>
        <taxon>Bacteria</taxon>
        <taxon>Bacillati</taxon>
        <taxon>Actinomycetota</taxon>
        <taxon>Actinomycetes</taxon>
        <taxon>Micrococcales</taxon>
        <taxon>Microbacteriaceae</taxon>
        <taxon>Microbacterium</taxon>
    </lineage>
</organism>
<name>A0A511AI67_9MICO</name>
<accession>A0A511AI67</accession>
<dbReference type="AlphaFoldDB" id="A0A511AI67"/>
<evidence type="ECO:0000256" key="1">
    <source>
        <dbReference type="SAM" id="Phobius"/>
    </source>
</evidence>
<feature type="transmembrane region" description="Helical" evidence="1">
    <location>
        <begin position="21"/>
        <end position="42"/>
    </location>
</feature>
<evidence type="ECO:0000313" key="2">
    <source>
        <dbReference type="EMBL" id="GEK87875.1"/>
    </source>
</evidence>
<reference evidence="2 3" key="1">
    <citation type="submission" date="2019-07" db="EMBL/GenBank/DDBJ databases">
        <title>Whole genome shotgun sequence of Microbacterium aerolatum NBRC 103071.</title>
        <authorList>
            <person name="Hosoyama A."/>
            <person name="Uohara A."/>
            <person name="Ohji S."/>
            <person name="Ichikawa N."/>
        </authorList>
    </citation>
    <scope>NUCLEOTIDE SEQUENCE [LARGE SCALE GENOMIC DNA]</scope>
    <source>
        <strain evidence="2 3">NBRC 103071</strain>
    </source>
</reference>
<evidence type="ECO:0000313" key="3">
    <source>
        <dbReference type="Proteomes" id="UP000321225"/>
    </source>
</evidence>
<proteinExistence type="predicted"/>
<dbReference type="EMBL" id="BJUW01000022">
    <property type="protein sequence ID" value="GEK87875.1"/>
    <property type="molecule type" value="Genomic_DNA"/>
</dbReference>
<sequence length="353" mass="36055">MRCTVEVRSSVEGEEGAMRRTAVMALLALALVLAGCAILPGIGPDPRVDAVPVPTATCPETYADGYAEAGLVPEGFDAVAVLRCNPFASQEDRDGVWSGVMLERLEGDLEPVLTALATPSDPRSAGPCAAVAYLVPELWIERAEGDVVRVAIPADGCGAPKQVGLEVALDALTVVDETFTPVSLVESNGATVAGCATQAGMLVLADPSDADWLDAGQTVPGGDQAVGEDHLIPYEMPAWPEASQVAGARLCDYAATTPSETAPAPAGDAGVFVGMRELTASEARALLSEVPHAPAAATCAAAATRFVVVHLLLGGEDAVAFTVELDGCRRLADPGLNAHVASADLLALLAPPS</sequence>
<keyword evidence="1" id="KW-1133">Transmembrane helix</keyword>
<keyword evidence="3" id="KW-1185">Reference proteome</keyword>
<dbReference type="Proteomes" id="UP000321225">
    <property type="component" value="Unassembled WGS sequence"/>
</dbReference>
<comment type="caution">
    <text evidence="2">The sequence shown here is derived from an EMBL/GenBank/DDBJ whole genome shotgun (WGS) entry which is preliminary data.</text>
</comment>
<keyword evidence="1" id="KW-0472">Membrane</keyword>